<evidence type="ECO:0000259" key="4">
    <source>
        <dbReference type="Pfam" id="PF00303"/>
    </source>
</evidence>
<dbReference type="RefSeq" id="WP_273940681.1">
    <property type="nucleotide sequence ID" value="NZ_CP097263.1"/>
</dbReference>
<dbReference type="InterPro" id="IPR023451">
    <property type="entry name" value="Thymidate_synth/dCMP_Mease_dom"/>
</dbReference>
<dbReference type="GO" id="GO:0032259">
    <property type="term" value="P:methylation"/>
    <property type="evidence" value="ECO:0007669"/>
    <property type="project" value="UniProtKB-KW"/>
</dbReference>
<dbReference type="PANTHER" id="PTHR11548:SF9">
    <property type="entry name" value="THYMIDYLATE SYNTHASE"/>
    <property type="match status" value="1"/>
</dbReference>
<dbReference type="EC" id="2.1.1.45" evidence="1"/>
<dbReference type="PANTHER" id="PTHR11548">
    <property type="entry name" value="THYMIDYLATE SYNTHASE 1"/>
    <property type="match status" value="1"/>
</dbReference>
<evidence type="ECO:0000313" key="5">
    <source>
        <dbReference type="EMBL" id="MFC0543439.1"/>
    </source>
</evidence>
<name>A0ABV6MT21_9PSEU</name>
<proteinExistence type="predicted"/>
<gene>
    <name evidence="5" type="ORF">ACFFH7_18200</name>
</gene>
<evidence type="ECO:0000256" key="3">
    <source>
        <dbReference type="ARBA" id="ARBA00022679"/>
    </source>
</evidence>
<protein>
    <recommendedName>
        <fullName evidence="1">thymidylate synthase</fullName>
        <ecNumber evidence="1">2.1.1.45</ecNumber>
    </recommendedName>
</protein>
<dbReference type="EMBL" id="JBHLUD010000005">
    <property type="protein sequence ID" value="MFC0543439.1"/>
    <property type="molecule type" value="Genomic_DNA"/>
</dbReference>
<organism evidence="5 6">
    <name type="scientific">Kutzneria chonburiensis</name>
    <dbReference type="NCBI Taxonomy" id="1483604"/>
    <lineage>
        <taxon>Bacteria</taxon>
        <taxon>Bacillati</taxon>
        <taxon>Actinomycetota</taxon>
        <taxon>Actinomycetes</taxon>
        <taxon>Pseudonocardiales</taxon>
        <taxon>Pseudonocardiaceae</taxon>
        <taxon>Kutzneria</taxon>
    </lineage>
</organism>
<dbReference type="Pfam" id="PF00303">
    <property type="entry name" value="Thymidylat_synt"/>
    <property type="match status" value="1"/>
</dbReference>
<dbReference type="Proteomes" id="UP001589810">
    <property type="component" value="Unassembled WGS sequence"/>
</dbReference>
<keyword evidence="6" id="KW-1185">Reference proteome</keyword>
<dbReference type="InterPro" id="IPR000398">
    <property type="entry name" value="Thymidylate_synthase"/>
</dbReference>
<dbReference type="InterPro" id="IPR036926">
    <property type="entry name" value="Thymidate_synth/dCMP_Mease_sf"/>
</dbReference>
<dbReference type="InterPro" id="IPR045097">
    <property type="entry name" value="Thymidate_synth/dCMP_Mease"/>
</dbReference>
<keyword evidence="3 5" id="KW-0808">Transferase</keyword>
<keyword evidence="2 5" id="KW-0489">Methyltransferase</keyword>
<dbReference type="PRINTS" id="PR00108">
    <property type="entry name" value="THYMDSNTHASE"/>
</dbReference>
<dbReference type="CDD" id="cd00351">
    <property type="entry name" value="TS_Pyrimidine_HMase"/>
    <property type="match status" value="1"/>
</dbReference>
<dbReference type="Gene3D" id="3.30.572.10">
    <property type="entry name" value="Thymidylate synthase/dCMP hydroxymethylase domain"/>
    <property type="match status" value="1"/>
</dbReference>
<dbReference type="GO" id="GO:0004799">
    <property type="term" value="F:thymidylate synthase activity"/>
    <property type="evidence" value="ECO:0007669"/>
    <property type="project" value="UniProtKB-EC"/>
</dbReference>
<sequence length="329" mass="37351">MTTSFASFQDAYLHHLRAAFERPEYRNAPRGNKSSELLGVGYRLDNPVQRLITLPSRKTNLVFNFAEALWYLSGSDRLSHIGYYAGSIARYSADGETLTGTAYGPRIFDHGRTGLDQWRSVVRTLAEDPDSKRAVVQIFDARELLVADNIDVACTLALQFLIRDGRLCCVGFMRANDAFRGMASDVFSFTFLLEVLARQLGVEVGTYHHQVGSMHVYDTDAEWAARVLAEAGTENQAPQDFPAMPDGDNWPYVRTVLDWERELRLDATRLTAAQLSRLDLPDYWRHVIGLFEVHRQLRHRTGIDTAVLDQLPASYRELVLNRWPDYAGF</sequence>
<reference evidence="5 6" key="1">
    <citation type="submission" date="2024-09" db="EMBL/GenBank/DDBJ databases">
        <authorList>
            <person name="Sun Q."/>
            <person name="Mori K."/>
        </authorList>
    </citation>
    <scope>NUCLEOTIDE SEQUENCE [LARGE SCALE GENOMIC DNA]</scope>
    <source>
        <strain evidence="5 6">TBRC 1432</strain>
    </source>
</reference>
<accession>A0ABV6MT21</accession>
<feature type="domain" description="Thymidylate synthase/dCMP hydroxymethylase" evidence="4">
    <location>
        <begin position="11"/>
        <end position="230"/>
    </location>
</feature>
<evidence type="ECO:0000313" key="6">
    <source>
        <dbReference type="Proteomes" id="UP001589810"/>
    </source>
</evidence>
<evidence type="ECO:0000256" key="2">
    <source>
        <dbReference type="ARBA" id="ARBA00022603"/>
    </source>
</evidence>
<comment type="caution">
    <text evidence="5">The sequence shown here is derived from an EMBL/GenBank/DDBJ whole genome shotgun (WGS) entry which is preliminary data.</text>
</comment>
<evidence type="ECO:0000256" key="1">
    <source>
        <dbReference type="ARBA" id="ARBA00011947"/>
    </source>
</evidence>
<dbReference type="SUPFAM" id="SSF55831">
    <property type="entry name" value="Thymidylate synthase/dCMP hydroxymethylase"/>
    <property type="match status" value="1"/>
</dbReference>